<dbReference type="Proteomes" id="UP000799750">
    <property type="component" value="Unassembled WGS sequence"/>
</dbReference>
<feature type="non-terminal residue" evidence="8">
    <location>
        <position position="167"/>
    </location>
</feature>
<dbReference type="GO" id="GO:0006351">
    <property type="term" value="P:DNA-templated transcription"/>
    <property type="evidence" value="ECO:0007669"/>
    <property type="project" value="InterPro"/>
</dbReference>
<keyword evidence="6" id="KW-0539">Nucleus</keyword>
<evidence type="ECO:0000256" key="2">
    <source>
        <dbReference type="ARBA" id="ARBA00022833"/>
    </source>
</evidence>
<accession>A0A6A6QQ30</accession>
<dbReference type="OrthoDB" id="2154091at2759"/>
<dbReference type="Pfam" id="PF04082">
    <property type="entry name" value="Fungal_trans"/>
    <property type="match status" value="1"/>
</dbReference>
<name>A0A6A6QQ30_9PEZI</name>
<dbReference type="CDD" id="cd12148">
    <property type="entry name" value="fungal_TF_MHR"/>
    <property type="match status" value="1"/>
</dbReference>
<evidence type="ECO:0000256" key="3">
    <source>
        <dbReference type="ARBA" id="ARBA00023015"/>
    </source>
</evidence>
<keyword evidence="4" id="KW-0238">DNA-binding</keyword>
<dbReference type="PANTHER" id="PTHR31313">
    <property type="entry name" value="TY1 ENHANCER ACTIVATOR"/>
    <property type="match status" value="1"/>
</dbReference>
<keyword evidence="2" id="KW-0862">Zinc</keyword>
<dbReference type="InterPro" id="IPR007219">
    <property type="entry name" value="XnlR_reg_dom"/>
</dbReference>
<keyword evidence="9" id="KW-1185">Reference proteome</keyword>
<evidence type="ECO:0000259" key="7">
    <source>
        <dbReference type="Pfam" id="PF04082"/>
    </source>
</evidence>
<proteinExistence type="predicted"/>
<organism evidence="8 9">
    <name type="scientific">Lophium mytilinum</name>
    <dbReference type="NCBI Taxonomy" id="390894"/>
    <lineage>
        <taxon>Eukaryota</taxon>
        <taxon>Fungi</taxon>
        <taxon>Dikarya</taxon>
        <taxon>Ascomycota</taxon>
        <taxon>Pezizomycotina</taxon>
        <taxon>Dothideomycetes</taxon>
        <taxon>Pleosporomycetidae</taxon>
        <taxon>Mytilinidiales</taxon>
        <taxon>Mytilinidiaceae</taxon>
        <taxon>Lophium</taxon>
    </lineage>
</organism>
<sequence length="167" mass="19233">LLELYFTYHHPAVPILDEETFREGHEKGVKSQFYSLFLLYAILLRSIRLSKKIGIRSLAAVYLHRAKAELLSELEQPTISTIQALCIFGHYLGSTGNDRACWLYPGIAFRLVHDFGLHQDPTDLVREGQLTEKENKVRHVTLWGCYTIDKLYSSFHGRPTALRFPDI</sequence>
<evidence type="ECO:0000256" key="4">
    <source>
        <dbReference type="ARBA" id="ARBA00023125"/>
    </source>
</evidence>
<evidence type="ECO:0000256" key="6">
    <source>
        <dbReference type="ARBA" id="ARBA00023242"/>
    </source>
</evidence>
<gene>
    <name evidence="8" type="ORF">BU16DRAFT_424622</name>
</gene>
<keyword evidence="3" id="KW-0805">Transcription regulation</keyword>
<reference evidence="8" key="1">
    <citation type="journal article" date="2020" name="Stud. Mycol.">
        <title>101 Dothideomycetes genomes: a test case for predicting lifestyles and emergence of pathogens.</title>
        <authorList>
            <person name="Haridas S."/>
            <person name="Albert R."/>
            <person name="Binder M."/>
            <person name="Bloem J."/>
            <person name="Labutti K."/>
            <person name="Salamov A."/>
            <person name="Andreopoulos B."/>
            <person name="Baker S."/>
            <person name="Barry K."/>
            <person name="Bills G."/>
            <person name="Bluhm B."/>
            <person name="Cannon C."/>
            <person name="Castanera R."/>
            <person name="Culley D."/>
            <person name="Daum C."/>
            <person name="Ezra D."/>
            <person name="Gonzalez J."/>
            <person name="Henrissat B."/>
            <person name="Kuo A."/>
            <person name="Liang C."/>
            <person name="Lipzen A."/>
            <person name="Lutzoni F."/>
            <person name="Magnuson J."/>
            <person name="Mondo S."/>
            <person name="Nolan M."/>
            <person name="Ohm R."/>
            <person name="Pangilinan J."/>
            <person name="Park H.-J."/>
            <person name="Ramirez L."/>
            <person name="Alfaro M."/>
            <person name="Sun H."/>
            <person name="Tritt A."/>
            <person name="Yoshinaga Y."/>
            <person name="Zwiers L.-H."/>
            <person name="Turgeon B."/>
            <person name="Goodwin S."/>
            <person name="Spatafora J."/>
            <person name="Crous P."/>
            <person name="Grigoriev I."/>
        </authorList>
    </citation>
    <scope>NUCLEOTIDE SEQUENCE</scope>
    <source>
        <strain evidence="8">CBS 269.34</strain>
    </source>
</reference>
<evidence type="ECO:0000313" key="9">
    <source>
        <dbReference type="Proteomes" id="UP000799750"/>
    </source>
</evidence>
<dbReference type="PANTHER" id="PTHR31313:SF81">
    <property type="entry name" value="TY1 ENHANCER ACTIVATOR"/>
    <property type="match status" value="1"/>
</dbReference>
<feature type="non-terminal residue" evidence="8">
    <location>
        <position position="1"/>
    </location>
</feature>
<dbReference type="EMBL" id="MU004190">
    <property type="protein sequence ID" value="KAF2494598.1"/>
    <property type="molecule type" value="Genomic_DNA"/>
</dbReference>
<evidence type="ECO:0000256" key="5">
    <source>
        <dbReference type="ARBA" id="ARBA00023163"/>
    </source>
</evidence>
<keyword evidence="5" id="KW-0804">Transcription</keyword>
<keyword evidence="1" id="KW-0479">Metal-binding</keyword>
<dbReference type="GO" id="GO:0003677">
    <property type="term" value="F:DNA binding"/>
    <property type="evidence" value="ECO:0007669"/>
    <property type="project" value="UniProtKB-KW"/>
</dbReference>
<dbReference type="InterPro" id="IPR051615">
    <property type="entry name" value="Transcr_Regulatory_Elem"/>
</dbReference>
<evidence type="ECO:0000256" key="1">
    <source>
        <dbReference type="ARBA" id="ARBA00022723"/>
    </source>
</evidence>
<dbReference type="AlphaFoldDB" id="A0A6A6QQ30"/>
<dbReference type="GO" id="GO:0008270">
    <property type="term" value="F:zinc ion binding"/>
    <property type="evidence" value="ECO:0007669"/>
    <property type="project" value="InterPro"/>
</dbReference>
<evidence type="ECO:0000313" key="8">
    <source>
        <dbReference type="EMBL" id="KAF2494598.1"/>
    </source>
</evidence>
<feature type="domain" description="Xylanolytic transcriptional activator regulatory" evidence="7">
    <location>
        <begin position="2"/>
        <end position="162"/>
    </location>
</feature>
<protein>
    <recommendedName>
        <fullName evidence="7">Xylanolytic transcriptional activator regulatory domain-containing protein</fullName>
    </recommendedName>
</protein>